<comment type="caution">
    <text evidence="1">The sequence shown here is derived from an EMBL/GenBank/DDBJ whole genome shotgun (WGS) entry which is preliminary data.</text>
</comment>
<name>A0A1Q8ZZB0_9HYPH</name>
<keyword evidence="2" id="KW-1185">Reference proteome</keyword>
<proteinExistence type="predicted"/>
<dbReference type="Proteomes" id="UP000185598">
    <property type="component" value="Unassembled WGS sequence"/>
</dbReference>
<evidence type="ECO:0000313" key="1">
    <source>
        <dbReference type="EMBL" id="OLP47674.1"/>
    </source>
</evidence>
<protein>
    <submittedName>
        <fullName evidence="1">Uncharacterized protein</fullName>
    </submittedName>
</protein>
<dbReference type="AlphaFoldDB" id="A0A1Q8ZZB0"/>
<reference evidence="1 2" key="1">
    <citation type="submission" date="2016-09" db="EMBL/GenBank/DDBJ databases">
        <title>Rhizobium oryziradicis sp. nov., isolated from the root of rice.</title>
        <authorList>
            <person name="Zhao J."/>
            <person name="Zhang X."/>
        </authorList>
    </citation>
    <scope>NUCLEOTIDE SEQUENCE [LARGE SCALE GENOMIC DNA]</scope>
    <source>
        <strain evidence="1 2">14971</strain>
    </source>
</reference>
<sequence length="92" mass="9898">MGRPFTALPVTGVPLGKMLKPDAEVRSAMNVTFLGHAFCALVTQATTSTGHSNVSAASAVAEAAKIMKKLKIQRRMISLWMMAAYPMRFVDA</sequence>
<accession>A0A1Q8ZZB0</accession>
<evidence type="ECO:0000313" key="2">
    <source>
        <dbReference type="Proteomes" id="UP000185598"/>
    </source>
</evidence>
<dbReference type="EMBL" id="MKIN01000027">
    <property type="protein sequence ID" value="OLP47674.1"/>
    <property type="molecule type" value="Genomic_DNA"/>
</dbReference>
<gene>
    <name evidence="1" type="ORF">BJF91_04615</name>
</gene>
<organism evidence="1 2">
    <name type="scientific">Allorhizobium taibaishanense</name>
    <dbReference type="NCBI Taxonomy" id="887144"/>
    <lineage>
        <taxon>Bacteria</taxon>
        <taxon>Pseudomonadati</taxon>
        <taxon>Pseudomonadota</taxon>
        <taxon>Alphaproteobacteria</taxon>
        <taxon>Hyphomicrobiales</taxon>
        <taxon>Rhizobiaceae</taxon>
        <taxon>Rhizobium/Agrobacterium group</taxon>
        <taxon>Allorhizobium</taxon>
    </lineage>
</organism>